<dbReference type="EMBL" id="BAAAHQ010000013">
    <property type="protein sequence ID" value="GAA0927242.1"/>
    <property type="molecule type" value="Genomic_DNA"/>
</dbReference>
<protein>
    <submittedName>
        <fullName evidence="1">Uncharacterized protein</fullName>
    </submittedName>
</protein>
<proteinExistence type="predicted"/>
<comment type="caution">
    <text evidence="1">The sequence shown here is derived from an EMBL/GenBank/DDBJ whole genome shotgun (WGS) entry which is preliminary data.</text>
</comment>
<organism evidence="1 2">
    <name type="scientific">Nonomuraea longicatena</name>
    <dbReference type="NCBI Taxonomy" id="83682"/>
    <lineage>
        <taxon>Bacteria</taxon>
        <taxon>Bacillati</taxon>
        <taxon>Actinomycetota</taxon>
        <taxon>Actinomycetes</taxon>
        <taxon>Streptosporangiales</taxon>
        <taxon>Streptosporangiaceae</taxon>
        <taxon>Nonomuraea</taxon>
    </lineage>
</organism>
<gene>
    <name evidence="1" type="ORF">GCM10009560_29680</name>
</gene>
<reference evidence="1 2" key="1">
    <citation type="journal article" date="2019" name="Int. J. Syst. Evol. Microbiol.">
        <title>The Global Catalogue of Microorganisms (GCM) 10K type strain sequencing project: providing services to taxonomists for standard genome sequencing and annotation.</title>
        <authorList>
            <consortium name="The Broad Institute Genomics Platform"/>
            <consortium name="The Broad Institute Genome Sequencing Center for Infectious Disease"/>
            <person name="Wu L."/>
            <person name="Ma J."/>
        </authorList>
    </citation>
    <scope>NUCLEOTIDE SEQUENCE [LARGE SCALE GENOMIC DNA]</scope>
    <source>
        <strain evidence="1 2">JCM 11136</strain>
    </source>
</reference>
<evidence type="ECO:0000313" key="2">
    <source>
        <dbReference type="Proteomes" id="UP001501578"/>
    </source>
</evidence>
<name>A0ABN1PEX1_9ACTN</name>
<keyword evidence="2" id="KW-1185">Reference proteome</keyword>
<dbReference type="Proteomes" id="UP001501578">
    <property type="component" value="Unassembled WGS sequence"/>
</dbReference>
<evidence type="ECO:0000313" key="1">
    <source>
        <dbReference type="EMBL" id="GAA0927242.1"/>
    </source>
</evidence>
<sequence>MIMGGTSRGGRHLTLLAARISKLYRVEAGEPTYLTLEKTAETVIAEATDRDFFRHLPRATACDLVGGKYKRIPAWPKIHTLVIVCHRIAGKSNLPISPLDRADAFSCCETE</sequence>
<accession>A0ABN1PEX1</accession>